<reference evidence="2" key="1">
    <citation type="submission" date="2016-10" db="EMBL/GenBank/DDBJ databases">
        <authorList>
            <person name="Varghese N."/>
            <person name="Submissions S."/>
        </authorList>
    </citation>
    <scope>NUCLEOTIDE SEQUENCE [LARGE SCALE GENOMIC DNA]</scope>
    <source>
        <strain evidence="2">CGMCC 1.9230</strain>
    </source>
</reference>
<name>A0A1H5YJF3_9FLAO</name>
<protein>
    <submittedName>
        <fullName evidence="1">Uncharacterized protein</fullName>
    </submittedName>
</protein>
<evidence type="ECO:0000313" key="1">
    <source>
        <dbReference type="EMBL" id="SEG24263.1"/>
    </source>
</evidence>
<dbReference type="EMBL" id="FNVP01000008">
    <property type="protein sequence ID" value="SEG24263.1"/>
    <property type="molecule type" value="Genomic_DNA"/>
</dbReference>
<evidence type="ECO:0000313" key="2">
    <source>
        <dbReference type="Proteomes" id="UP000236737"/>
    </source>
</evidence>
<dbReference type="Proteomes" id="UP000236737">
    <property type="component" value="Unassembled WGS sequence"/>
</dbReference>
<sequence length="42" mass="5078">MSCFAVANLRHLYVTHKYLKDFFLIFFDLCTKTLHNQTNRVQ</sequence>
<dbReference type="AlphaFoldDB" id="A0A1H5YJF3"/>
<proteinExistence type="predicted"/>
<keyword evidence="2" id="KW-1185">Reference proteome</keyword>
<gene>
    <name evidence="1" type="ORF">SAMN04488130_10838</name>
</gene>
<accession>A0A1H5YJF3</accession>
<organism evidence="1 2">
    <name type="scientific">Flavobacterium urumqiense</name>
    <dbReference type="NCBI Taxonomy" id="935224"/>
    <lineage>
        <taxon>Bacteria</taxon>
        <taxon>Pseudomonadati</taxon>
        <taxon>Bacteroidota</taxon>
        <taxon>Flavobacteriia</taxon>
        <taxon>Flavobacteriales</taxon>
        <taxon>Flavobacteriaceae</taxon>
        <taxon>Flavobacterium</taxon>
    </lineage>
</organism>